<sequence length="688" mass="72974">MKRGLGALAALVASALALSLGCSGAYALSDTVVRTASSNVSSDAAASGAAVDVSQASETVRQATANAASGAQTQELPDTVAESIPDDATIVSPDLAVTPSGEVKDVESGETVTDPAIVGTEDTPPDPLAKTDGKSYIPVKVEDAKAQGRTRTANAANTASYTGVPTAASALYMEGDSTVQTAAAGNAQGAYWGTYNNTPAFFQSNGVAFVQDAKWVVDVSNWNGTIDWDRAKAAGVQGAIIRIGYGWGNPIDKQAQRNISECKRLGIPFGVYLYSYAYDANFAAGEGESTVNLLRQAGVSPSDLGYSIYYDLEQWSWAGHTPPTDPAVYEQIARAWNQKLWDAGYRNTAFYSYTSYLNGPLNNAYVHGGVDWVAQYAGRITYTDFPNSYRGWQYTSSGYVDGIGTVDLNAFGTRPDGSGVETFELKGAIGSYRWYNDWLGNATSNEVQVQGGVKQSFQNGSVFWNATTGDTYAVKGGIRDEYESLNGANGPLGLPTSEEGALNGGASQSFQGGQIHWSLATGVSRFTRGAIQSYWASTGWENGWLGYPITDEEEVQGGVKQSFQNGSVFWNATTGDTYAVKGGIRDEYESLNGANGPLGLPTSEEGALNGGASQSFQGGQIHWSLATGVSRFTRGAIQSYWASTGWENGWLGYPITDEEEVQGGVKQSFQNGSVFWNSTTGEITTSRN</sequence>
<comment type="similarity">
    <text evidence="1">Belongs to the glycosyl hydrolase 25 family.</text>
</comment>
<dbReference type="RefSeq" id="WP_169275921.1">
    <property type="nucleotide sequence ID" value="NZ_JAAIIH010000011.1"/>
</dbReference>
<proteinExistence type="inferred from homology"/>
<keyword evidence="4" id="KW-1185">Reference proteome</keyword>
<reference evidence="3 4" key="1">
    <citation type="submission" date="2020-02" db="EMBL/GenBank/DDBJ databases">
        <title>Characterization of phylogenetic diversity of novel bifidobacterial species isolated in Czech ZOOs.</title>
        <authorList>
            <person name="Lugli G.A."/>
            <person name="Vera N.B."/>
            <person name="Ventura M."/>
        </authorList>
    </citation>
    <scope>NUCLEOTIDE SEQUENCE [LARGE SCALE GENOMIC DNA]</scope>
    <source>
        <strain evidence="3 4">DSM 109958</strain>
    </source>
</reference>
<dbReference type="PANTHER" id="PTHR34135:SF2">
    <property type="entry name" value="LYSOZYME"/>
    <property type="match status" value="1"/>
</dbReference>
<dbReference type="GO" id="GO:0003796">
    <property type="term" value="F:lysozyme activity"/>
    <property type="evidence" value="ECO:0007669"/>
    <property type="project" value="InterPro"/>
</dbReference>
<dbReference type="Pfam" id="PF08310">
    <property type="entry name" value="LGFP"/>
    <property type="match status" value="5"/>
</dbReference>
<feature type="signal peptide" evidence="2">
    <location>
        <begin position="1"/>
        <end position="27"/>
    </location>
</feature>
<evidence type="ECO:0000256" key="2">
    <source>
        <dbReference type="SAM" id="SignalP"/>
    </source>
</evidence>
<dbReference type="GO" id="GO:0009253">
    <property type="term" value="P:peptidoglycan catabolic process"/>
    <property type="evidence" value="ECO:0007669"/>
    <property type="project" value="InterPro"/>
</dbReference>
<dbReference type="PROSITE" id="PS51904">
    <property type="entry name" value="GLYCOSYL_HYDROL_F25_2"/>
    <property type="match status" value="1"/>
</dbReference>
<evidence type="ECO:0000313" key="3">
    <source>
        <dbReference type="EMBL" id="NMN00831.1"/>
    </source>
</evidence>
<dbReference type="InterPro" id="IPR013207">
    <property type="entry name" value="LGFP"/>
</dbReference>
<dbReference type="SUPFAM" id="SSF51445">
    <property type="entry name" value="(Trans)glycosidases"/>
    <property type="match status" value="1"/>
</dbReference>
<keyword evidence="2" id="KW-0732">Signal</keyword>
<dbReference type="Proteomes" id="UP000588277">
    <property type="component" value="Unassembled WGS sequence"/>
</dbReference>
<dbReference type="InterPro" id="IPR002053">
    <property type="entry name" value="Glyco_hydro_25"/>
</dbReference>
<dbReference type="CDD" id="cd06414">
    <property type="entry name" value="GH25_LytC-like"/>
    <property type="match status" value="1"/>
</dbReference>
<gene>
    <name evidence="3" type="ORF">G1C96_1410</name>
</gene>
<feature type="chain" id="PRO_5031418635" evidence="2">
    <location>
        <begin position="28"/>
        <end position="688"/>
    </location>
</feature>
<dbReference type="Gene3D" id="3.20.20.80">
    <property type="entry name" value="Glycosidases"/>
    <property type="match status" value="1"/>
</dbReference>
<name>A0A7Y0HY21_9BIFI</name>
<dbReference type="GO" id="GO:0016998">
    <property type="term" value="P:cell wall macromolecule catabolic process"/>
    <property type="evidence" value="ECO:0007669"/>
    <property type="project" value="InterPro"/>
</dbReference>
<dbReference type="PANTHER" id="PTHR34135">
    <property type="entry name" value="LYSOZYME"/>
    <property type="match status" value="1"/>
</dbReference>
<protein>
    <submittedName>
        <fullName evidence="3">Glycosyl hydrolase family 25</fullName>
    </submittedName>
</protein>
<comment type="caution">
    <text evidence="3">The sequence shown here is derived from an EMBL/GenBank/DDBJ whole genome shotgun (WGS) entry which is preliminary data.</text>
</comment>
<accession>A0A7Y0HY21</accession>
<dbReference type="GO" id="GO:0016052">
    <property type="term" value="P:carbohydrate catabolic process"/>
    <property type="evidence" value="ECO:0007669"/>
    <property type="project" value="TreeGrafter"/>
</dbReference>
<dbReference type="Pfam" id="PF01183">
    <property type="entry name" value="Glyco_hydro_25"/>
    <property type="match status" value="1"/>
</dbReference>
<organism evidence="3 4">
    <name type="scientific">Bifidobacterium moraviense</name>
    <dbReference type="NCBI Taxonomy" id="2675323"/>
    <lineage>
        <taxon>Bacteria</taxon>
        <taxon>Bacillati</taxon>
        <taxon>Actinomycetota</taxon>
        <taxon>Actinomycetes</taxon>
        <taxon>Bifidobacteriales</taxon>
        <taxon>Bifidobacteriaceae</taxon>
        <taxon>Bifidobacterium</taxon>
    </lineage>
</organism>
<dbReference type="EMBL" id="JAAIIH010000011">
    <property type="protein sequence ID" value="NMN00831.1"/>
    <property type="molecule type" value="Genomic_DNA"/>
</dbReference>
<evidence type="ECO:0000256" key="1">
    <source>
        <dbReference type="ARBA" id="ARBA00010646"/>
    </source>
</evidence>
<keyword evidence="3" id="KW-0378">Hydrolase</keyword>
<dbReference type="PROSITE" id="PS51257">
    <property type="entry name" value="PROKAR_LIPOPROTEIN"/>
    <property type="match status" value="1"/>
</dbReference>
<dbReference type="AlphaFoldDB" id="A0A7Y0HY21"/>
<evidence type="ECO:0000313" key="4">
    <source>
        <dbReference type="Proteomes" id="UP000588277"/>
    </source>
</evidence>
<dbReference type="InterPro" id="IPR017853">
    <property type="entry name" value="GH"/>
</dbReference>